<gene>
    <name evidence="1" type="ORF">OT_ostta19g00250</name>
</gene>
<dbReference type="RefSeq" id="XP_022841237.1">
    <property type="nucleotide sequence ID" value="XM_022982476.1"/>
</dbReference>
<accession>A0A096PAG3</accession>
<dbReference type="KEGG" id="ota:OT_ostta19g00250"/>
<name>A0A096PAG3_OSTTA</name>
<evidence type="ECO:0000313" key="2">
    <source>
        <dbReference type="Proteomes" id="UP000009170"/>
    </source>
</evidence>
<comment type="caution">
    <text evidence="1">The sequence shown here is derived from an EMBL/GenBank/DDBJ whole genome shotgun (WGS) entry which is preliminary data.</text>
</comment>
<dbReference type="AlphaFoldDB" id="A0A096PAG3"/>
<reference evidence="2" key="1">
    <citation type="journal article" date="2006" name="Proc. Natl. Acad. Sci. U.S.A.">
        <title>Genome analysis of the smallest free-living eukaryote Ostreococcus tauri unveils many unique features.</title>
        <authorList>
            <person name="Derelle E."/>
            <person name="Ferraz C."/>
            <person name="Rombauts S."/>
            <person name="Rouze P."/>
            <person name="Worden A.Z."/>
            <person name="Robbens S."/>
            <person name="Partensky F."/>
            <person name="Degroeve S."/>
            <person name="Echeynie S."/>
            <person name="Cooke R."/>
            <person name="Saeys Y."/>
            <person name="Wuyts J."/>
            <person name="Jabbari K."/>
            <person name="Bowler C."/>
            <person name="Panaud O."/>
            <person name="Piegu B."/>
            <person name="Ball S.G."/>
            <person name="Ral J.-P."/>
            <person name="Bouget F.-Y."/>
            <person name="Piganeau G."/>
            <person name="De Baets B."/>
            <person name="Picard A."/>
            <person name="Delseny M."/>
            <person name="Demaille J."/>
            <person name="Van de Peer Y."/>
            <person name="Moreau H."/>
        </authorList>
    </citation>
    <scope>NUCLEOTIDE SEQUENCE [LARGE SCALE GENOMIC DNA]</scope>
    <source>
        <strain evidence="2">OTTH 0595 / CCAP 157/2 / RCC745</strain>
    </source>
</reference>
<dbReference type="GeneID" id="34946562"/>
<keyword evidence="2" id="KW-1185">Reference proteome</keyword>
<evidence type="ECO:0000313" key="1">
    <source>
        <dbReference type="EMBL" id="CEG01903.1"/>
    </source>
</evidence>
<reference evidence="1 2" key="2">
    <citation type="journal article" date="2014" name="BMC Genomics">
        <title>An improved genome of the model marine alga Ostreococcus tauri unfolds by assessing Illumina de novo assemblies.</title>
        <authorList>
            <person name="Blanc-Mathieu R."/>
            <person name="Verhelst B."/>
            <person name="Derelle E."/>
            <person name="Rombauts S."/>
            <person name="Bouget F.Y."/>
            <person name="Carre I."/>
            <person name="Chateau A."/>
            <person name="Eyre-Walker A."/>
            <person name="Grimsley N."/>
            <person name="Moreau H."/>
            <person name="Piegu B."/>
            <person name="Rivals E."/>
            <person name="Schackwitz W."/>
            <person name="Van de Peer Y."/>
            <person name="Piganeau G."/>
        </authorList>
    </citation>
    <scope>NUCLEOTIDE SEQUENCE [LARGE SCALE GENOMIC DNA]</scope>
    <source>
        <strain evidence="2">OTTH 0595 / CCAP 157/2 / RCC745</strain>
    </source>
</reference>
<dbReference type="Proteomes" id="UP000009170">
    <property type="component" value="Unassembled WGS sequence"/>
</dbReference>
<dbReference type="EMBL" id="CAID01000019">
    <property type="protein sequence ID" value="CEG01903.1"/>
    <property type="molecule type" value="Genomic_DNA"/>
</dbReference>
<sequence length="58" mass="6626">MACCAGEERTMNDAVGLSARVVKPRRLFRKNILYLCPCSHTPPNTYSEQYRMKSVTCK</sequence>
<proteinExistence type="predicted"/>
<organism evidence="1 2">
    <name type="scientific">Ostreococcus tauri</name>
    <name type="common">Marine green alga</name>
    <dbReference type="NCBI Taxonomy" id="70448"/>
    <lineage>
        <taxon>Eukaryota</taxon>
        <taxon>Viridiplantae</taxon>
        <taxon>Chlorophyta</taxon>
        <taxon>Mamiellophyceae</taxon>
        <taxon>Mamiellales</taxon>
        <taxon>Bathycoccaceae</taxon>
        <taxon>Ostreococcus</taxon>
    </lineage>
</organism>
<dbReference type="InParanoid" id="A0A096PAG3"/>
<protein>
    <submittedName>
        <fullName evidence="1">Unnamed product</fullName>
    </submittedName>
</protein>